<proteinExistence type="inferred from homology"/>
<dbReference type="Pfam" id="PF04075">
    <property type="entry name" value="F420H2_quin_red"/>
    <property type="match status" value="1"/>
</dbReference>
<dbReference type="InterPro" id="IPR004378">
    <property type="entry name" value="F420H2_quin_Rdtase"/>
</dbReference>
<dbReference type="PANTHER" id="PTHR39428">
    <property type="entry name" value="F420H(2)-DEPENDENT QUINONE REDUCTASE RV1261C"/>
    <property type="match status" value="1"/>
</dbReference>
<dbReference type="GO" id="GO:0005886">
    <property type="term" value="C:plasma membrane"/>
    <property type="evidence" value="ECO:0007669"/>
    <property type="project" value="TreeGrafter"/>
</dbReference>
<dbReference type="EMBL" id="CADCTI010000026">
    <property type="protein sequence ID" value="CAA9214983.1"/>
    <property type="molecule type" value="Genomic_DNA"/>
</dbReference>
<dbReference type="GO" id="GO:0016491">
    <property type="term" value="F:oxidoreductase activity"/>
    <property type="evidence" value="ECO:0007669"/>
    <property type="project" value="InterPro"/>
</dbReference>
<evidence type="ECO:0000256" key="1">
    <source>
        <dbReference type="ARBA" id="ARBA00008710"/>
    </source>
</evidence>
<dbReference type="AlphaFoldDB" id="A0A6J4H4R9"/>
<name>A0A6J4H4R9_9ACTN</name>
<protein>
    <recommendedName>
        <fullName evidence="4">AclJ</fullName>
    </recommendedName>
</protein>
<comment type="similarity">
    <text evidence="1">Belongs to the F420H(2)-dependent quinone reductase family.</text>
</comment>
<evidence type="ECO:0008006" key="4">
    <source>
        <dbReference type="Google" id="ProtNLM"/>
    </source>
</evidence>
<evidence type="ECO:0000313" key="3">
    <source>
        <dbReference type="EMBL" id="CAA9214983.1"/>
    </source>
</evidence>
<sequence length="149" mass="15964">MALSGRYAPSPVPWVRDEVALIERTGVAVGGRRVVVLTSVGARSGLLRKTPLMRVTHGGVYAAVASMGGAQRHPQWYANVLAHPGVELRDGDALLGLVAREVTGAERAGWWSRACTAFPSYVEYQSRTRRRIPLLLLEPPAAGPAAVRG</sequence>
<comment type="catalytic activity">
    <reaction evidence="2">
        <text>oxidized coenzyme F420-(gamma-L-Glu)(n) + a quinol + H(+) = reduced coenzyme F420-(gamma-L-Glu)(n) + a quinone</text>
        <dbReference type="Rhea" id="RHEA:39663"/>
        <dbReference type="Rhea" id="RHEA-COMP:12939"/>
        <dbReference type="Rhea" id="RHEA-COMP:14378"/>
        <dbReference type="ChEBI" id="CHEBI:15378"/>
        <dbReference type="ChEBI" id="CHEBI:24646"/>
        <dbReference type="ChEBI" id="CHEBI:132124"/>
        <dbReference type="ChEBI" id="CHEBI:133980"/>
        <dbReference type="ChEBI" id="CHEBI:139511"/>
    </reaction>
</comment>
<dbReference type="GO" id="GO:0070967">
    <property type="term" value="F:coenzyme F420 binding"/>
    <property type="evidence" value="ECO:0007669"/>
    <property type="project" value="TreeGrafter"/>
</dbReference>
<evidence type="ECO:0000256" key="2">
    <source>
        <dbReference type="ARBA" id="ARBA00049106"/>
    </source>
</evidence>
<accession>A0A6J4H4R9</accession>
<dbReference type="NCBIfam" id="TIGR00026">
    <property type="entry name" value="hi_GC_TIGR00026"/>
    <property type="match status" value="1"/>
</dbReference>
<reference evidence="3" key="1">
    <citation type="submission" date="2020-02" db="EMBL/GenBank/DDBJ databases">
        <authorList>
            <person name="Meier V. D."/>
        </authorList>
    </citation>
    <scope>NUCLEOTIDE SEQUENCE</scope>
    <source>
        <strain evidence="3">AVDCRST_MAG57</strain>
    </source>
</reference>
<gene>
    <name evidence="3" type="ORF">AVDCRST_MAG57-284</name>
</gene>
<dbReference type="PANTHER" id="PTHR39428:SF3">
    <property type="entry name" value="DEAZAFLAVIN-DEPENDENT NITROREDUCTASE"/>
    <property type="match status" value="1"/>
</dbReference>
<dbReference type="InterPro" id="IPR012349">
    <property type="entry name" value="Split_barrel_FMN-bd"/>
</dbReference>
<dbReference type="Gene3D" id="2.30.110.10">
    <property type="entry name" value="Electron Transport, Fmn-binding Protein, Chain A"/>
    <property type="match status" value="1"/>
</dbReference>
<organism evidence="3">
    <name type="scientific">uncultured Blastococcus sp</name>
    <dbReference type="NCBI Taxonomy" id="217144"/>
    <lineage>
        <taxon>Bacteria</taxon>
        <taxon>Bacillati</taxon>
        <taxon>Actinomycetota</taxon>
        <taxon>Actinomycetes</taxon>
        <taxon>Geodermatophilales</taxon>
        <taxon>Geodermatophilaceae</taxon>
        <taxon>Blastococcus</taxon>
        <taxon>environmental samples</taxon>
    </lineage>
</organism>